<dbReference type="Proteomes" id="UP000274920">
    <property type="component" value="Unassembled WGS sequence"/>
</dbReference>
<dbReference type="AlphaFoldDB" id="A0A426DDE9"/>
<dbReference type="RefSeq" id="WP_125126535.1">
    <property type="nucleotide sequence ID" value="NZ_RHJS01000002.1"/>
</dbReference>
<reference evidence="1" key="1">
    <citation type="submission" date="2018-10" db="EMBL/GenBank/DDBJ databases">
        <title>Schaedlerella arabinophila gen. nov. sp. nov., isolated from the mouse intestinal tract and comparative analysis with the genome of the closely related altered Schaedler flora strain ASF502.</title>
        <authorList>
            <person name="Miyake S."/>
            <person name="Soh M."/>
            <person name="Seedorf H."/>
        </authorList>
    </citation>
    <scope>NUCLEOTIDE SEQUENCE [LARGE SCALE GENOMIC DNA]</scope>
    <source>
        <strain evidence="1">DSM 106076</strain>
    </source>
</reference>
<comment type="caution">
    <text evidence="1">The sequence shown here is derived from an EMBL/GenBank/DDBJ whole genome shotgun (WGS) entry which is preliminary data.</text>
</comment>
<protein>
    <recommendedName>
        <fullName evidence="3">DUF3237 family protein</fullName>
    </recommendedName>
</protein>
<accession>A0A426DDE9</accession>
<proteinExistence type="predicted"/>
<evidence type="ECO:0000313" key="2">
    <source>
        <dbReference type="Proteomes" id="UP000274920"/>
    </source>
</evidence>
<evidence type="ECO:0000313" key="1">
    <source>
        <dbReference type="EMBL" id="RRK30741.1"/>
    </source>
</evidence>
<sequence>MEKLIMKIQVFGEGTPSDLQSPYGCVTFVPFTAKVESELFTGETLPGAVDVQVETPDHVRNMCAKYMFQGKDFQGNDCKLYVENNGYLQPMNRQDPHFNAVPRFLTDSPALGAYLCRQRFRSEVQGMDWGVEIRIFDVLA</sequence>
<keyword evidence="2" id="KW-1185">Reference proteome</keyword>
<gene>
    <name evidence="1" type="ORF">EBB54_04620</name>
</gene>
<organism evidence="1 2">
    <name type="scientific">Schaedlerella arabinosiphila</name>
    <dbReference type="NCBI Taxonomy" id="2044587"/>
    <lineage>
        <taxon>Bacteria</taxon>
        <taxon>Bacillati</taxon>
        <taxon>Bacillota</taxon>
        <taxon>Clostridia</taxon>
        <taxon>Lachnospirales</taxon>
        <taxon>Lachnospiraceae</taxon>
        <taxon>Schaedlerella</taxon>
    </lineage>
</organism>
<name>A0A426DDE9_9FIRM</name>
<evidence type="ECO:0008006" key="3">
    <source>
        <dbReference type="Google" id="ProtNLM"/>
    </source>
</evidence>
<dbReference type="Gene3D" id="2.40.160.20">
    <property type="match status" value="1"/>
</dbReference>
<dbReference type="EMBL" id="RHJS01000002">
    <property type="protein sequence ID" value="RRK30741.1"/>
    <property type="molecule type" value="Genomic_DNA"/>
</dbReference>